<dbReference type="Pfam" id="PF04265">
    <property type="entry name" value="TPK_B1_binding"/>
    <property type="match status" value="1"/>
</dbReference>
<protein>
    <submittedName>
        <fullName evidence="8">Uncharacterized protein</fullName>
    </submittedName>
</protein>
<dbReference type="SUPFAM" id="SSF63862">
    <property type="entry name" value="Thiamin pyrophosphokinase, substrate-binding domain"/>
    <property type="match status" value="1"/>
</dbReference>
<name>A0A0G4FT31_VITBC</name>
<keyword evidence="9" id="KW-1185">Reference proteome</keyword>
<feature type="domain" description="Thiamin pyrophosphokinase catalytic" evidence="6">
    <location>
        <begin position="186"/>
        <end position="261"/>
    </location>
</feature>
<dbReference type="GO" id="GO:0009229">
    <property type="term" value="P:thiamine diphosphate biosynthetic process"/>
    <property type="evidence" value="ECO:0007669"/>
    <property type="project" value="InterPro"/>
</dbReference>
<evidence type="ECO:0000259" key="7">
    <source>
        <dbReference type="Pfam" id="PF04265"/>
    </source>
</evidence>
<evidence type="ECO:0000256" key="4">
    <source>
        <dbReference type="ARBA" id="ARBA00022840"/>
    </source>
</evidence>
<sequence length="347" mass="38668">VRVPGIGASVRPSVHLSRREARMKVSLSMSLATSAEERHRVVDLSFLDLIGRKRQLSSNQDARLHVILLNRPLPDCVPALMRLSTIVVCADGGANRLYDQFTREHEARINGKQKSDNGHDDSTPLERIDEAAIPQPARSMSVPAIKHKRDGSRCEHAGRLSLIRRATRRPSMMSLAAFVGPDEPLLLPSHICGDLDSVRPDVLEYFKDREVSILHDRDQDTNDLEKCFQFVRSEFQTGDKVVVVGAFGGRFDQTICNCHLLGGGNESRSVHTEGFRWNIRGSSLSMTSQLSSSNQVQTTPVEVTTTEPLLWYSEVLDKKMDEPSPEKTPISEASPITRRMATLPPKL</sequence>
<evidence type="ECO:0000313" key="9">
    <source>
        <dbReference type="Proteomes" id="UP000041254"/>
    </source>
</evidence>
<dbReference type="InterPro" id="IPR036759">
    <property type="entry name" value="TPK_catalytic_sf"/>
</dbReference>
<accession>A0A0G4FT31</accession>
<dbReference type="Gene3D" id="3.40.50.10240">
    <property type="entry name" value="Thiamin pyrophosphokinase, catalytic domain"/>
    <property type="match status" value="2"/>
</dbReference>
<evidence type="ECO:0000313" key="8">
    <source>
        <dbReference type="EMBL" id="CEM17517.1"/>
    </source>
</evidence>
<dbReference type="Proteomes" id="UP000041254">
    <property type="component" value="Unassembled WGS sequence"/>
</dbReference>
<dbReference type="InParanoid" id="A0A0G4FT31"/>
<dbReference type="AlphaFoldDB" id="A0A0G4FT31"/>
<reference evidence="8 9" key="1">
    <citation type="submission" date="2014-11" db="EMBL/GenBank/DDBJ databases">
        <authorList>
            <person name="Zhu J."/>
            <person name="Qi W."/>
            <person name="Song R."/>
        </authorList>
    </citation>
    <scope>NUCLEOTIDE SEQUENCE [LARGE SCALE GENOMIC DNA]</scope>
</reference>
<feature type="domain" description="Thiamin pyrophosphokinase thiamin-binding" evidence="7">
    <location>
        <begin position="264"/>
        <end position="310"/>
    </location>
</feature>
<dbReference type="Pfam" id="PF04263">
    <property type="entry name" value="TPK_catalytic"/>
    <property type="match status" value="1"/>
</dbReference>
<evidence type="ECO:0000259" key="6">
    <source>
        <dbReference type="Pfam" id="PF04263"/>
    </source>
</evidence>
<dbReference type="GO" id="GO:0005524">
    <property type="term" value="F:ATP binding"/>
    <property type="evidence" value="ECO:0007669"/>
    <property type="project" value="UniProtKB-KW"/>
</dbReference>
<proteinExistence type="predicted"/>
<dbReference type="GO" id="GO:0004788">
    <property type="term" value="F:thiamine diphosphokinase activity"/>
    <property type="evidence" value="ECO:0007669"/>
    <property type="project" value="InterPro"/>
</dbReference>
<dbReference type="VEuPathDB" id="CryptoDB:Vbra_16046"/>
<dbReference type="InterPro" id="IPR036371">
    <property type="entry name" value="TPK_B1-bd_sf"/>
</dbReference>
<dbReference type="EMBL" id="CDMY01000490">
    <property type="protein sequence ID" value="CEM17517.1"/>
    <property type="molecule type" value="Genomic_DNA"/>
</dbReference>
<dbReference type="InterPro" id="IPR007373">
    <property type="entry name" value="Thiamin_PyroPKinase_B1-bd"/>
</dbReference>
<dbReference type="STRING" id="1169540.A0A0G4FT31"/>
<organism evidence="8 9">
    <name type="scientific">Vitrella brassicaformis (strain CCMP3155)</name>
    <dbReference type="NCBI Taxonomy" id="1169540"/>
    <lineage>
        <taxon>Eukaryota</taxon>
        <taxon>Sar</taxon>
        <taxon>Alveolata</taxon>
        <taxon>Colpodellida</taxon>
        <taxon>Vitrellaceae</taxon>
        <taxon>Vitrella</taxon>
    </lineage>
</organism>
<evidence type="ECO:0000256" key="5">
    <source>
        <dbReference type="SAM" id="MobiDB-lite"/>
    </source>
</evidence>
<dbReference type="SUPFAM" id="SSF63999">
    <property type="entry name" value="Thiamin pyrophosphokinase, catalytic domain"/>
    <property type="match status" value="1"/>
</dbReference>
<evidence type="ECO:0000256" key="2">
    <source>
        <dbReference type="ARBA" id="ARBA00022741"/>
    </source>
</evidence>
<gene>
    <name evidence="8" type="ORF">Vbra_16046</name>
</gene>
<feature type="region of interest" description="Disordered" evidence="5">
    <location>
        <begin position="320"/>
        <end position="347"/>
    </location>
</feature>
<keyword evidence="3" id="KW-0418">Kinase</keyword>
<evidence type="ECO:0000256" key="1">
    <source>
        <dbReference type="ARBA" id="ARBA00022679"/>
    </source>
</evidence>
<evidence type="ECO:0000256" key="3">
    <source>
        <dbReference type="ARBA" id="ARBA00022777"/>
    </source>
</evidence>
<dbReference type="OMA" id="NDECLSF"/>
<dbReference type="GO" id="GO:0030975">
    <property type="term" value="F:thiamine binding"/>
    <property type="evidence" value="ECO:0007669"/>
    <property type="project" value="InterPro"/>
</dbReference>
<dbReference type="PANTHER" id="PTHR13622:SF8">
    <property type="entry name" value="THIAMIN PYROPHOSPHOKINASE 1"/>
    <property type="match status" value="1"/>
</dbReference>
<dbReference type="OrthoDB" id="25149at2759"/>
<dbReference type="GO" id="GO:0016301">
    <property type="term" value="F:kinase activity"/>
    <property type="evidence" value="ECO:0007669"/>
    <property type="project" value="UniProtKB-KW"/>
</dbReference>
<keyword evidence="2" id="KW-0547">Nucleotide-binding</keyword>
<dbReference type="InterPro" id="IPR007371">
    <property type="entry name" value="TPK_catalytic"/>
</dbReference>
<dbReference type="FunCoup" id="A0A0G4FT31">
    <property type="interactions" value="62"/>
</dbReference>
<feature type="non-terminal residue" evidence="8">
    <location>
        <position position="1"/>
    </location>
</feature>
<keyword evidence="1" id="KW-0808">Transferase</keyword>
<keyword evidence="4" id="KW-0067">ATP-binding</keyword>
<dbReference type="PANTHER" id="PTHR13622">
    <property type="entry name" value="THIAMIN PYROPHOSPHOKINASE"/>
    <property type="match status" value="1"/>
</dbReference>